<dbReference type="InterPro" id="IPR021320">
    <property type="entry name" value="DUF2905"/>
</dbReference>
<evidence type="ECO:0000256" key="1">
    <source>
        <dbReference type="SAM" id="Phobius"/>
    </source>
</evidence>
<dbReference type="Proteomes" id="UP000004221">
    <property type="component" value="Unassembled WGS sequence"/>
</dbReference>
<keyword evidence="1" id="KW-0812">Transmembrane</keyword>
<feature type="transmembrane region" description="Helical" evidence="1">
    <location>
        <begin position="6"/>
        <end position="28"/>
    </location>
</feature>
<proteinExistence type="predicted"/>
<dbReference type="PANTHER" id="PTHR36443:SF1">
    <property type="entry name" value="BSR5223 PROTEIN"/>
    <property type="match status" value="1"/>
</dbReference>
<comment type="caution">
    <text evidence="2">The sequence shown here is derived from an EMBL/GenBank/DDBJ whole genome shotgun (WGS) entry which is preliminary data.</text>
</comment>
<keyword evidence="1" id="KW-1133">Transmembrane helix</keyword>
<evidence type="ECO:0008006" key="4">
    <source>
        <dbReference type="Google" id="ProtNLM"/>
    </source>
</evidence>
<sequence length="76" mass="8097">MPGANSIGLLIIIGVVVVGLGLLLLLLGRIPLFGRLPGDITIRRKNTTIFAPITTMIILSLLLSLILTVLANLLLR</sequence>
<protein>
    <recommendedName>
        <fullName evidence="4">DUF2905 domain-containing protein</fullName>
    </recommendedName>
</protein>
<dbReference type="PANTHER" id="PTHR36443">
    <property type="entry name" value="BSR5223 PROTEIN"/>
    <property type="match status" value="1"/>
</dbReference>
<dbReference type="EMBL" id="CAGS01000711">
    <property type="protein sequence ID" value="CCF86132.1"/>
    <property type="molecule type" value="Genomic_DNA"/>
</dbReference>
<keyword evidence="3" id="KW-1185">Reference proteome</keyword>
<name>I4EN69_9BACT</name>
<dbReference type="Pfam" id="PF11146">
    <property type="entry name" value="DUF2905"/>
    <property type="match status" value="1"/>
</dbReference>
<gene>
    <name evidence="2" type="ORF">NITHO_760011</name>
</gene>
<dbReference type="RefSeq" id="WP_008481773.1">
    <property type="nucleotide sequence ID" value="NZ_CAGS01000711.1"/>
</dbReference>
<evidence type="ECO:0000313" key="2">
    <source>
        <dbReference type="EMBL" id="CCF86132.1"/>
    </source>
</evidence>
<accession>I4EN69</accession>
<reference evidence="2 3" key="1">
    <citation type="journal article" date="2012" name="ISME J.">
        <title>Nitrification expanded: discovery, physiology and genomics of a nitrite-oxidizing bacterium from the phylum Chloroflexi.</title>
        <authorList>
            <person name="Sorokin D.Y."/>
            <person name="Lucker S."/>
            <person name="Vejmelkova D."/>
            <person name="Kostrikina N.A."/>
            <person name="Kleerebezem R."/>
            <person name="Rijpstra W.I."/>
            <person name="Damste J.S."/>
            <person name="Le Paslier D."/>
            <person name="Muyzer G."/>
            <person name="Wagner M."/>
            <person name="van Loosdrecht M.C."/>
            <person name="Daims H."/>
        </authorList>
    </citation>
    <scope>NUCLEOTIDE SEQUENCE [LARGE SCALE GENOMIC DNA]</scope>
    <source>
        <strain evidence="3">none</strain>
    </source>
</reference>
<evidence type="ECO:0000313" key="3">
    <source>
        <dbReference type="Proteomes" id="UP000004221"/>
    </source>
</evidence>
<dbReference type="AlphaFoldDB" id="I4EN69"/>
<keyword evidence="1" id="KW-0472">Membrane</keyword>
<feature type="transmembrane region" description="Helical" evidence="1">
    <location>
        <begin position="49"/>
        <end position="75"/>
    </location>
</feature>
<organism evidence="2 3">
    <name type="scientific">Nitrolancea hollandica Lb</name>
    <dbReference type="NCBI Taxonomy" id="1129897"/>
    <lineage>
        <taxon>Bacteria</taxon>
        <taxon>Pseudomonadati</taxon>
        <taxon>Thermomicrobiota</taxon>
        <taxon>Thermomicrobia</taxon>
        <taxon>Sphaerobacterales</taxon>
        <taxon>Sphaerobacterineae</taxon>
        <taxon>Sphaerobacteraceae</taxon>
        <taxon>Nitrolancea</taxon>
    </lineage>
</organism>